<comment type="subunit">
    <text evidence="4">Component of the lipopolysaccharide transport and assembly complex.</text>
</comment>
<comment type="function">
    <text evidence="4">Involved in the assembly of lipopolysaccharide (LPS) at the surface of the outer membrane.</text>
</comment>
<dbReference type="Gene3D" id="2.60.450.10">
    <property type="entry name" value="Lipopolysaccharide (LPS) transport protein A like domain"/>
    <property type="match status" value="1"/>
</dbReference>
<dbReference type="PANTHER" id="PTHR30189">
    <property type="entry name" value="LPS-ASSEMBLY PROTEIN"/>
    <property type="match status" value="1"/>
</dbReference>
<keyword evidence="2 4" id="KW-0472">Membrane</keyword>
<dbReference type="HAMAP" id="MF_01411">
    <property type="entry name" value="LPS_assembly_LptD"/>
    <property type="match status" value="1"/>
</dbReference>
<comment type="subcellular location">
    <subcellularLocation>
        <location evidence="4">Cell outer membrane</location>
    </subcellularLocation>
</comment>
<evidence type="ECO:0000256" key="3">
    <source>
        <dbReference type="ARBA" id="ARBA00023237"/>
    </source>
</evidence>
<gene>
    <name evidence="4 8" type="primary">lptD</name>
    <name evidence="8" type="ORF">RPR59_08430</name>
</gene>
<feature type="domain" description="LptD C-terminal" evidence="7">
    <location>
        <begin position="292"/>
        <end position="657"/>
    </location>
</feature>
<evidence type="ECO:0000259" key="6">
    <source>
        <dbReference type="Pfam" id="PF03968"/>
    </source>
</evidence>
<proteinExistence type="inferred from homology"/>
<accession>A0ABZ0BCH8</accession>
<evidence type="ECO:0000256" key="1">
    <source>
        <dbReference type="ARBA" id="ARBA00022729"/>
    </source>
</evidence>
<dbReference type="EMBL" id="CP135076">
    <property type="protein sequence ID" value="WNO55146.1"/>
    <property type="molecule type" value="Genomic_DNA"/>
</dbReference>
<dbReference type="Pfam" id="PF04453">
    <property type="entry name" value="LptD"/>
    <property type="match status" value="1"/>
</dbReference>
<protein>
    <recommendedName>
        <fullName evidence="4">LPS-assembly protein LptD</fullName>
    </recommendedName>
</protein>
<dbReference type="InterPro" id="IPR007543">
    <property type="entry name" value="LptD_C"/>
</dbReference>
<keyword evidence="9" id="KW-1185">Reference proteome</keyword>
<evidence type="ECO:0000256" key="2">
    <source>
        <dbReference type="ARBA" id="ARBA00023136"/>
    </source>
</evidence>
<name>A0ABZ0BCH8_9SPHN</name>
<dbReference type="InterPro" id="IPR005653">
    <property type="entry name" value="OstA-like_N"/>
</dbReference>
<organism evidence="8 9">
    <name type="scientific">Stakelama saccharophila</name>
    <dbReference type="NCBI Taxonomy" id="3075605"/>
    <lineage>
        <taxon>Bacteria</taxon>
        <taxon>Pseudomonadati</taxon>
        <taxon>Pseudomonadota</taxon>
        <taxon>Alphaproteobacteria</taxon>
        <taxon>Sphingomonadales</taxon>
        <taxon>Sphingomonadaceae</taxon>
        <taxon>Stakelama</taxon>
    </lineage>
</organism>
<reference evidence="8 9" key="1">
    <citation type="submission" date="2023-09" db="EMBL/GenBank/DDBJ databases">
        <authorList>
            <person name="Rey-Velasco X."/>
        </authorList>
    </citation>
    <scope>NUCLEOTIDE SEQUENCE [LARGE SCALE GENOMIC DNA]</scope>
    <source>
        <strain evidence="8 9">W311</strain>
    </source>
</reference>
<keyword evidence="1 4" id="KW-0732">Signal</keyword>
<dbReference type="InterPro" id="IPR050218">
    <property type="entry name" value="LptD"/>
</dbReference>
<dbReference type="Pfam" id="PF03968">
    <property type="entry name" value="LptD_N"/>
    <property type="match status" value="1"/>
</dbReference>
<feature type="domain" description="Organic solvent tolerance-like N-terminal" evidence="6">
    <location>
        <begin position="36"/>
        <end position="101"/>
    </location>
</feature>
<keyword evidence="3 4" id="KW-0998">Cell outer membrane</keyword>
<sequence length="730" mass="81597">MLAALPASAQDLLDRPAAPPPPDQQPPADSEQIRFSAEQLEYDSEADVVTATGNVRLFRQGSRLRADQVVWNRRTGQVVATGNIAITNPEGDVAYGDRIELTDTLRDGMVENMLVVLDEGGRIAAARGSRQDNGVIRVEHAAYTGCSVETSDGCPKEPSWKITAARVIYDPATSRIRYSGARLQLFDLPAIPLPAFSHPVGGGNDDGLLGPDIRYDRVNGVEVAVPYFWSFAPDRDLTITPHVFTDALPVIEGEYRELNDLGAFRIQGFGTYSRQSDDQVSNLTAAGSNNEFRGYLDAVGHYQFDSHWSASTSLRIASDDTFLRRYDISRDTRLRNNVTVARVDRDSYLSVAGWAVQTLRLDEKQGMQPVALPEIDYRRRLGLLGGTMMLQLNTLAITRDEGQDTQRAFASARWDLRKLTRWGQEVTFTAYARGDVYRADDTLLTDVVRYRGEEGVNTRAIGALAIDVKWPLIGSFLGGTQQLTPRVQIVASPKVRNLAIPNEDARAVDLEDSNLFALNRFPGYDRFEDSTRFTYGLDWQADLPGLSIVTTVGQSYRLSSDPTLFPDGTGLTDRFSDFVGRTEVRFRDFVSFTHRYRLDKDNFAVRRNEIDATVGSRATYAMLGYLRLNRNITLDLEDLRDREEARVGGRVAIGRFWSVFGAATVDLTDRREDIYSQADGFEPVRSRLGVAYEDDCLKLGLTWKRDYEDTGDARRGNSYLLTLSFKNLGR</sequence>
<dbReference type="Proteomes" id="UP001302249">
    <property type="component" value="Chromosome"/>
</dbReference>
<dbReference type="RefSeq" id="WP_313918419.1">
    <property type="nucleotide sequence ID" value="NZ_CP135076.1"/>
</dbReference>
<feature type="region of interest" description="Disordered" evidence="5">
    <location>
        <begin position="1"/>
        <end position="29"/>
    </location>
</feature>
<evidence type="ECO:0000313" key="8">
    <source>
        <dbReference type="EMBL" id="WNO55146.1"/>
    </source>
</evidence>
<evidence type="ECO:0000256" key="4">
    <source>
        <dbReference type="HAMAP-Rule" id="MF_01411"/>
    </source>
</evidence>
<evidence type="ECO:0000259" key="7">
    <source>
        <dbReference type="Pfam" id="PF04453"/>
    </source>
</evidence>
<comment type="caution">
    <text evidence="4">Lacks conserved residue(s) required for the propagation of feature annotation.</text>
</comment>
<comment type="similarity">
    <text evidence="4">Belongs to the LptD family.</text>
</comment>
<dbReference type="InterPro" id="IPR020889">
    <property type="entry name" value="LipoPS_assembly_LptD"/>
</dbReference>
<evidence type="ECO:0000313" key="9">
    <source>
        <dbReference type="Proteomes" id="UP001302249"/>
    </source>
</evidence>
<dbReference type="PANTHER" id="PTHR30189:SF1">
    <property type="entry name" value="LPS-ASSEMBLY PROTEIN LPTD"/>
    <property type="match status" value="1"/>
</dbReference>
<evidence type="ECO:0000256" key="5">
    <source>
        <dbReference type="SAM" id="MobiDB-lite"/>
    </source>
</evidence>